<dbReference type="PANTHER" id="PTHR37067:SF3">
    <property type="entry name" value="PX DOMAIN-CONTAINING PROTEIN"/>
    <property type="match status" value="1"/>
</dbReference>
<dbReference type="AlphaFoldDB" id="A0A2R6WCL0"/>
<protein>
    <submittedName>
        <fullName evidence="2">Uncharacterized protein</fullName>
    </submittedName>
</protein>
<name>A0A2R6WCL0_MARPO</name>
<dbReference type="EMBL" id="KZ772781">
    <property type="protein sequence ID" value="PTQ31579.1"/>
    <property type="molecule type" value="Genomic_DNA"/>
</dbReference>
<sequence length="207" mass="24205">MVVSVSKVMANSKARDTLFQAKHEVEYDLKVVCRDANSVVDSVQCKFCRFYGREQVPGAKRKRIHNIKLFAPPYQTDNYQLHHKEVRKDKWIEYKAISFEDKKVFFNKRQEFKDTLFYFFDDTSSTLIFIISASIVKVLIGELVFNSEDEMILAEIVLQLLWRQEYGSYNVTIKIIGISLRFSTRHPDCRSGRPPPSFNNTKISSRT</sequence>
<evidence type="ECO:0000313" key="3">
    <source>
        <dbReference type="Proteomes" id="UP000244005"/>
    </source>
</evidence>
<evidence type="ECO:0000256" key="1">
    <source>
        <dbReference type="SAM" id="MobiDB-lite"/>
    </source>
</evidence>
<dbReference type="Proteomes" id="UP000244005">
    <property type="component" value="Unassembled WGS sequence"/>
</dbReference>
<accession>A0A2R6WCL0</accession>
<evidence type="ECO:0000313" key="2">
    <source>
        <dbReference type="EMBL" id="PTQ31579.1"/>
    </source>
</evidence>
<keyword evidence="3" id="KW-1185">Reference proteome</keyword>
<gene>
    <name evidence="2" type="ORF">MARPO_0109s0012</name>
</gene>
<dbReference type="Gramene" id="Mp2g16710.1">
    <property type="protein sequence ID" value="Mp2g16710.1.cds1"/>
    <property type="gene ID" value="Mp2g16710"/>
</dbReference>
<proteinExistence type="predicted"/>
<organism evidence="2 3">
    <name type="scientific">Marchantia polymorpha</name>
    <name type="common">Common liverwort</name>
    <name type="synonym">Marchantia aquatica</name>
    <dbReference type="NCBI Taxonomy" id="3197"/>
    <lineage>
        <taxon>Eukaryota</taxon>
        <taxon>Viridiplantae</taxon>
        <taxon>Streptophyta</taxon>
        <taxon>Embryophyta</taxon>
        <taxon>Marchantiophyta</taxon>
        <taxon>Marchantiopsida</taxon>
        <taxon>Marchantiidae</taxon>
        <taxon>Marchantiales</taxon>
        <taxon>Marchantiaceae</taxon>
        <taxon>Marchantia</taxon>
    </lineage>
</organism>
<dbReference type="OrthoDB" id="129241at2759"/>
<dbReference type="PANTHER" id="PTHR37067">
    <property type="entry name" value="PX DOMAIN-CONTAINING PROTEIN"/>
    <property type="match status" value="1"/>
</dbReference>
<feature type="region of interest" description="Disordered" evidence="1">
    <location>
        <begin position="187"/>
        <end position="207"/>
    </location>
</feature>
<reference evidence="3" key="1">
    <citation type="journal article" date="2017" name="Cell">
        <title>Insights into land plant evolution garnered from the Marchantia polymorpha genome.</title>
        <authorList>
            <person name="Bowman J.L."/>
            <person name="Kohchi T."/>
            <person name="Yamato K.T."/>
            <person name="Jenkins J."/>
            <person name="Shu S."/>
            <person name="Ishizaki K."/>
            <person name="Yamaoka S."/>
            <person name="Nishihama R."/>
            <person name="Nakamura Y."/>
            <person name="Berger F."/>
            <person name="Adam C."/>
            <person name="Aki S.S."/>
            <person name="Althoff F."/>
            <person name="Araki T."/>
            <person name="Arteaga-Vazquez M.A."/>
            <person name="Balasubrmanian S."/>
            <person name="Barry K."/>
            <person name="Bauer D."/>
            <person name="Boehm C.R."/>
            <person name="Briginshaw L."/>
            <person name="Caballero-Perez J."/>
            <person name="Catarino B."/>
            <person name="Chen F."/>
            <person name="Chiyoda S."/>
            <person name="Chovatia M."/>
            <person name="Davies K.M."/>
            <person name="Delmans M."/>
            <person name="Demura T."/>
            <person name="Dierschke T."/>
            <person name="Dolan L."/>
            <person name="Dorantes-Acosta A.E."/>
            <person name="Eklund D.M."/>
            <person name="Florent S.N."/>
            <person name="Flores-Sandoval E."/>
            <person name="Fujiyama A."/>
            <person name="Fukuzawa H."/>
            <person name="Galik B."/>
            <person name="Grimanelli D."/>
            <person name="Grimwood J."/>
            <person name="Grossniklaus U."/>
            <person name="Hamada T."/>
            <person name="Haseloff J."/>
            <person name="Hetherington A.J."/>
            <person name="Higo A."/>
            <person name="Hirakawa Y."/>
            <person name="Hundley H.N."/>
            <person name="Ikeda Y."/>
            <person name="Inoue K."/>
            <person name="Inoue S.I."/>
            <person name="Ishida S."/>
            <person name="Jia Q."/>
            <person name="Kakita M."/>
            <person name="Kanazawa T."/>
            <person name="Kawai Y."/>
            <person name="Kawashima T."/>
            <person name="Kennedy M."/>
            <person name="Kinose K."/>
            <person name="Kinoshita T."/>
            <person name="Kohara Y."/>
            <person name="Koide E."/>
            <person name="Komatsu K."/>
            <person name="Kopischke S."/>
            <person name="Kubo M."/>
            <person name="Kyozuka J."/>
            <person name="Lagercrantz U."/>
            <person name="Lin S.S."/>
            <person name="Lindquist E."/>
            <person name="Lipzen A.M."/>
            <person name="Lu C.W."/>
            <person name="De Luna E."/>
            <person name="Martienssen R.A."/>
            <person name="Minamino N."/>
            <person name="Mizutani M."/>
            <person name="Mizutani M."/>
            <person name="Mochizuki N."/>
            <person name="Monte I."/>
            <person name="Mosher R."/>
            <person name="Nagasaki H."/>
            <person name="Nakagami H."/>
            <person name="Naramoto S."/>
            <person name="Nishitani K."/>
            <person name="Ohtani M."/>
            <person name="Okamoto T."/>
            <person name="Okumura M."/>
            <person name="Phillips J."/>
            <person name="Pollak B."/>
            <person name="Reinders A."/>
            <person name="Rovekamp M."/>
            <person name="Sano R."/>
            <person name="Sawa S."/>
            <person name="Schmid M.W."/>
            <person name="Shirakawa M."/>
            <person name="Solano R."/>
            <person name="Spunde A."/>
            <person name="Suetsugu N."/>
            <person name="Sugano S."/>
            <person name="Sugiyama A."/>
            <person name="Sun R."/>
            <person name="Suzuki Y."/>
            <person name="Takenaka M."/>
            <person name="Takezawa D."/>
            <person name="Tomogane H."/>
            <person name="Tsuzuki M."/>
            <person name="Ueda T."/>
            <person name="Umeda M."/>
            <person name="Ward J.M."/>
            <person name="Watanabe Y."/>
            <person name="Yazaki K."/>
            <person name="Yokoyama R."/>
            <person name="Yoshitake Y."/>
            <person name="Yotsui I."/>
            <person name="Zachgo S."/>
            <person name="Schmutz J."/>
        </authorList>
    </citation>
    <scope>NUCLEOTIDE SEQUENCE [LARGE SCALE GENOMIC DNA]</scope>
    <source>
        <strain evidence="3">Tak-1</strain>
    </source>
</reference>
<feature type="compositionally biased region" description="Polar residues" evidence="1">
    <location>
        <begin position="198"/>
        <end position="207"/>
    </location>
</feature>